<keyword evidence="6" id="KW-1185">Reference proteome</keyword>
<dbReference type="SUPFAM" id="SSF82607">
    <property type="entry name" value="YbaB-like"/>
    <property type="match status" value="1"/>
</dbReference>
<dbReference type="GO" id="GO:0003677">
    <property type="term" value="F:DNA binding"/>
    <property type="evidence" value="ECO:0007669"/>
    <property type="project" value="UniProtKB-UniRule"/>
</dbReference>
<dbReference type="PANTHER" id="PTHR33449">
    <property type="entry name" value="NUCLEOID-ASSOCIATED PROTEIN YBAB"/>
    <property type="match status" value="1"/>
</dbReference>
<evidence type="ECO:0000313" key="5">
    <source>
        <dbReference type="EMBL" id="WFG40689.1"/>
    </source>
</evidence>
<comment type="subunit">
    <text evidence="2">Homodimer.</text>
</comment>
<name>A0AAJ5ZGD3_9CHLR</name>
<comment type="subcellular location">
    <subcellularLocation>
        <location evidence="2">Cytoplasm</location>
        <location evidence="2">Nucleoid</location>
    </subcellularLocation>
</comment>
<dbReference type="Pfam" id="PF02575">
    <property type="entry name" value="YbaB_DNA_bd"/>
    <property type="match status" value="1"/>
</dbReference>
<feature type="coiled-coil region" evidence="3">
    <location>
        <begin position="3"/>
        <end position="30"/>
    </location>
</feature>
<sequence length="102" mass="10759">MMNKNMLKQAQQMQARLAAVQEEIAVARTEASVGGGMVSVAVIGGSKVESITIDPEVVDPEDVEMLQDLILAAVNEAMDTAQKLANDKMGEITGGMNIPGLM</sequence>
<protein>
    <recommendedName>
        <fullName evidence="2">Nucleoid-associated protein GKO46_05870</fullName>
    </recommendedName>
</protein>
<dbReference type="NCBIfam" id="TIGR00103">
    <property type="entry name" value="DNA_YbaB_EbfC"/>
    <property type="match status" value="1"/>
</dbReference>
<dbReference type="InterPro" id="IPR004401">
    <property type="entry name" value="YbaB/EbfC"/>
</dbReference>
<evidence type="ECO:0000313" key="4">
    <source>
        <dbReference type="EMBL" id="MDG0866602.1"/>
    </source>
</evidence>
<evidence type="ECO:0000256" key="3">
    <source>
        <dbReference type="SAM" id="Coils"/>
    </source>
</evidence>
<evidence type="ECO:0000256" key="1">
    <source>
        <dbReference type="ARBA" id="ARBA00023125"/>
    </source>
</evidence>
<dbReference type="AlphaFoldDB" id="A0AAJ5ZGD3"/>
<dbReference type="EMBL" id="WMBE01000002">
    <property type="protein sequence ID" value="MDG0866602.1"/>
    <property type="molecule type" value="Genomic_DNA"/>
</dbReference>
<evidence type="ECO:0000256" key="2">
    <source>
        <dbReference type="HAMAP-Rule" id="MF_00274"/>
    </source>
</evidence>
<reference evidence="5" key="2">
    <citation type="journal article" date="2023" name="Nat. Commun.">
        <title>Cultivation of marine bacteria of the SAR202 clade.</title>
        <authorList>
            <person name="Lim Y."/>
            <person name="Seo J.H."/>
            <person name="Giovannoni S.J."/>
            <person name="Kang I."/>
            <person name="Cho J.C."/>
        </authorList>
    </citation>
    <scope>NUCLEOTIDE SEQUENCE</scope>
    <source>
        <strain evidence="5">JH1073</strain>
    </source>
</reference>
<dbReference type="HAMAP" id="MF_00274">
    <property type="entry name" value="DNA_YbaB_EbfC"/>
    <property type="match status" value="1"/>
</dbReference>
<dbReference type="Proteomes" id="UP001321249">
    <property type="component" value="Unassembled WGS sequence"/>
</dbReference>
<keyword evidence="3" id="KW-0175">Coiled coil</keyword>
<dbReference type="InterPro" id="IPR036894">
    <property type="entry name" value="YbaB-like_sf"/>
</dbReference>
<gene>
    <name evidence="4" type="ORF">GKO46_05870</name>
    <name evidence="5" type="ORF">GKO48_14115</name>
</gene>
<dbReference type="Proteomes" id="UP001219901">
    <property type="component" value="Chromosome"/>
</dbReference>
<comment type="similarity">
    <text evidence="2">Belongs to the YbaB/EbfC family.</text>
</comment>
<dbReference type="PIRSF" id="PIRSF004555">
    <property type="entry name" value="UCP004555"/>
    <property type="match status" value="1"/>
</dbReference>
<reference evidence="6 7" key="1">
    <citation type="submission" date="2019-11" db="EMBL/GenBank/DDBJ databases">
        <authorList>
            <person name="Cho J.-C."/>
        </authorList>
    </citation>
    <scope>NUCLEOTIDE SEQUENCE [LARGE SCALE GENOMIC DNA]</scope>
    <source>
        <strain evidence="5 6">JH1073</strain>
        <strain evidence="4 7">JH702</strain>
    </source>
</reference>
<dbReference type="PANTHER" id="PTHR33449:SF1">
    <property type="entry name" value="NUCLEOID-ASSOCIATED PROTEIN YBAB"/>
    <property type="match status" value="1"/>
</dbReference>
<evidence type="ECO:0000313" key="7">
    <source>
        <dbReference type="Proteomes" id="UP001321249"/>
    </source>
</evidence>
<dbReference type="Gene3D" id="3.30.1310.10">
    <property type="entry name" value="Nucleoid-associated protein YbaB-like domain"/>
    <property type="match status" value="1"/>
</dbReference>
<dbReference type="EMBL" id="CP046147">
    <property type="protein sequence ID" value="WFG40689.1"/>
    <property type="molecule type" value="Genomic_DNA"/>
</dbReference>
<organism evidence="5 6">
    <name type="scientific">Candidatus Lucifugimonas marina</name>
    <dbReference type="NCBI Taxonomy" id="3038979"/>
    <lineage>
        <taxon>Bacteria</taxon>
        <taxon>Bacillati</taxon>
        <taxon>Chloroflexota</taxon>
        <taxon>Dehalococcoidia</taxon>
        <taxon>SAR202 cluster</taxon>
        <taxon>Candidatus Lucifugimonadales</taxon>
        <taxon>Candidatus Lucifugimonadaceae</taxon>
        <taxon>Candidatus Lucifugimonas</taxon>
    </lineage>
</organism>
<keyword evidence="2" id="KW-0963">Cytoplasm</keyword>
<dbReference type="GO" id="GO:0005829">
    <property type="term" value="C:cytosol"/>
    <property type="evidence" value="ECO:0007669"/>
    <property type="project" value="TreeGrafter"/>
</dbReference>
<dbReference type="GO" id="GO:0043590">
    <property type="term" value="C:bacterial nucleoid"/>
    <property type="evidence" value="ECO:0007669"/>
    <property type="project" value="UniProtKB-UniRule"/>
</dbReference>
<proteinExistence type="inferred from homology"/>
<evidence type="ECO:0000313" key="6">
    <source>
        <dbReference type="Proteomes" id="UP001219901"/>
    </source>
</evidence>
<accession>A0AAJ5ZGD3</accession>
<keyword evidence="1 2" id="KW-0238">DNA-binding</keyword>
<comment type="function">
    <text evidence="2">Binds to DNA and alters its conformation. May be involved in regulation of gene expression, nucleoid organization and DNA protection.</text>
</comment>
<reference evidence="6" key="3">
    <citation type="submission" date="2023-06" db="EMBL/GenBank/DDBJ databases">
        <title>Pangenomics reveal diversification of enzyme families and niche specialization in globally abundant SAR202 bacteria.</title>
        <authorList>
            <person name="Saw J.H.W."/>
        </authorList>
    </citation>
    <scope>NUCLEOTIDE SEQUENCE [LARGE SCALE GENOMIC DNA]</scope>
    <source>
        <strain evidence="6">JH1073</strain>
    </source>
</reference>
<dbReference type="RefSeq" id="WP_342824158.1">
    <property type="nucleotide sequence ID" value="NZ_CP046146.1"/>
</dbReference>